<accession>A0ABQ1IPW1</accession>
<dbReference type="EMBL" id="BMDZ01000038">
    <property type="protein sequence ID" value="GGB48184.1"/>
    <property type="molecule type" value="Genomic_DNA"/>
</dbReference>
<gene>
    <name evidence="1" type="ORF">GCM10011505_31570</name>
</gene>
<evidence type="ECO:0000313" key="2">
    <source>
        <dbReference type="Proteomes" id="UP000603352"/>
    </source>
</evidence>
<sequence length="72" mass="8112">MVPQSAFRIPPQQFRYFLIEKDDASRIARRRRIGGYGIKNNNGASTSDEALLTECEGGIIRDTLEGRDVIEV</sequence>
<evidence type="ECO:0000313" key="1">
    <source>
        <dbReference type="EMBL" id="GGB48184.1"/>
    </source>
</evidence>
<organism evidence="1 2">
    <name type="scientific">Tistrella bauzanensis</name>
    <dbReference type="NCBI Taxonomy" id="657419"/>
    <lineage>
        <taxon>Bacteria</taxon>
        <taxon>Pseudomonadati</taxon>
        <taxon>Pseudomonadota</taxon>
        <taxon>Alphaproteobacteria</taxon>
        <taxon>Geminicoccales</taxon>
        <taxon>Geminicoccaceae</taxon>
        <taxon>Tistrella</taxon>
    </lineage>
</organism>
<keyword evidence="2" id="KW-1185">Reference proteome</keyword>
<protein>
    <submittedName>
        <fullName evidence="1">Uncharacterized protein</fullName>
    </submittedName>
</protein>
<comment type="caution">
    <text evidence="1">The sequence shown here is derived from an EMBL/GenBank/DDBJ whole genome shotgun (WGS) entry which is preliminary data.</text>
</comment>
<name>A0ABQ1IPW1_9PROT</name>
<proteinExistence type="predicted"/>
<dbReference type="Proteomes" id="UP000603352">
    <property type="component" value="Unassembled WGS sequence"/>
</dbReference>
<reference evidence="2" key="1">
    <citation type="journal article" date="2019" name="Int. J. Syst. Evol. Microbiol.">
        <title>The Global Catalogue of Microorganisms (GCM) 10K type strain sequencing project: providing services to taxonomists for standard genome sequencing and annotation.</title>
        <authorList>
            <consortium name="The Broad Institute Genomics Platform"/>
            <consortium name="The Broad Institute Genome Sequencing Center for Infectious Disease"/>
            <person name="Wu L."/>
            <person name="Ma J."/>
        </authorList>
    </citation>
    <scope>NUCLEOTIDE SEQUENCE [LARGE SCALE GENOMIC DNA]</scope>
    <source>
        <strain evidence="2">CGMCC 1.10188</strain>
    </source>
</reference>